<feature type="region of interest" description="Disordered" evidence="1">
    <location>
        <begin position="1"/>
        <end position="31"/>
    </location>
</feature>
<organism evidence="2 3">
    <name type="scientific">Caenorhabditis nigoni</name>
    <dbReference type="NCBI Taxonomy" id="1611254"/>
    <lineage>
        <taxon>Eukaryota</taxon>
        <taxon>Metazoa</taxon>
        <taxon>Ecdysozoa</taxon>
        <taxon>Nematoda</taxon>
        <taxon>Chromadorea</taxon>
        <taxon>Rhabditida</taxon>
        <taxon>Rhabditina</taxon>
        <taxon>Rhabditomorpha</taxon>
        <taxon>Rhabditoidea</taxon>
        <taxon>Rhabditidae</taxon>
        <taxon>Peloderinae</taxon>
        <taxon>Caenorhabditis</taxon>
    </lineage>
</organism>
<reference evidence="3" key="1">
    <citation type="submission" date="2017-10" db="EMBL/GenBank/DDBJ databases">
        <title>Rapid genome shrinkage in a self-fertile nematode reveals novel sperm competition proteins.</title>
        <authorList>
            <person name="Yin D."/>
            <person name="Schwarz E.M."/>
            <person name="Thomas C.G."/>
            <person name="Felde R.L."/>
            <person name="Korf I.F."/>
            <person name="Cutter A.D."/>
            <person name="Schartner C.M."/>
            <person name="Ralston E.J."/>
            <person name="Meyer B.J."/>
            <person name="Haag E.S."/>
        </authorList>
    </citation>
    <scope>NUCLEOTIDE SEQUENCE [LARGE SCALE GENOMIC DNA]</scope>
    <source>
        <strain evidence="3">JU1422</strain>
    </source>
</reference>
<accession>A0A2G5SLY6</accession>
<proteinExistence type="predicted"/>
<dbReference type="EMBL" id="PDUG01000006">
    <property type="protein sequence ID" value="PIC15942.1"/>
    <property type="molecule type" value="Genomic_DNA"/>
</dbReference>
<evidence type="ECO:0000313" key="3">
    <source>
        <dbReference type="Proteomes" id="UP000230233"/>
    </source>
</evidence>
<gene>
    <name evidence="2" type="primary">Cnig_chr_X.g22726</name>
    <name evidence="2" type="ORF">B9Z55_022726</name>
</gene>
<name>A0A2G5SLY6_9PELO</name>
<keyword evidence="3" id="KW-1185">Reference proteome</keyword>
<evidence type="ECO:0000256" key="1">
    <source>
        <dbReference type="SAM" id="MobiDB-lite"/>
    </source>
</evidence>
<comment type="caution">
    <text evidence="2">The sequence shown here is derived from an EMBL/GenBank/DDBJ whole genome shotgun (WGS) entry which is preliminary data.</text>
</comment>
<dbReference type="Proteomes" id="UP000230233">
    <property type="component" value="Chromosome X"/>
</dbReference>
<dbReference type="AlphaFoldDB" id="A0A2G5SLY6"/>
<feature type="compositionally biased region" description="Basic and acidic residues" evidence="1">
    <location>
        <begin position="1"/>
        <end position="12"/>
    </location>
</feature>
<feature type="region of interest" description="Disordered" evidence="1">
    <location>
        <begin position="99"/>
        <end position="147"/>
    </location>
</feature>
<sequence>MGGDEPAPKKANLESGTVQTSPPPPPAHIEDRVLSPRGIYEKNEKTAQLAKIEELETSNGKLEQAVAEKQKKLEDALGEKVRLMSQLDAQQTKFKEQEERMQKLSEQQESKLAEKNKEIEQVKMNTKEMENKLKDVQRQRSDERETFEDWQKTRVSELRDQNAQMVAYQQKLEAAATEIRTLKTTCTVVEASEAQTKQELQIQVKKVDELTKKLVETEAERDDLQKKLHVFKTSMDEILVISETPISNSVNSYQSNASKRQNGE</sequence>
<evidence type="ECO:0000313" key="2">
    <source>
        <dbReference type="EMBL" id="PIC15942.1"/>
    </source>
</evidence>
<protein>
    <submittedName>
        <fullName evidence="2">Uncharacterized protein</fullName>
    </submittedName>
</protein>